<protein>
    <recommendedName>
        <fullName evidence="4 17">NADH-ubiquinone oxidoreductase chain 5</fullName>
        <ecNumber evidence="3 17">7.1.1.2</ecNumber>
    </recommendedName>
</protein>
<feature type="transmembrane region" description="Helical" evidence="17">
    <location>
        <begin position="507"/>
        <end position="525"/>
    </location>
</feature>
<dbReference type="GO" id="GO:0015990">
    <property type="term" value="P:electron transport coupled proton transport"/>
    <property type="evidence" value="ECO:0007669"/>
    <property type="project" value="TreeGrafter"/>
</dbReference>
<keyword evidence="11 17" id="KW-1133">Transmembrane helix</keyword>
<evidence type="ECO:0000313" key="21">
    <source>
        <dbReference type="EMBL" id="AOY40001.1"/>
    </source>
</evidence>
<dbReference type="GO" id="GO:0005743">
    <property type="term" value="C:mitochondrial inner membrane"/>
    <property type="evidence" value="ECO:0007669"/>
    <property type="project" value="UniProtKB-SubCell"/>
</dbReference>
<dbReference type="PANTHER" id="PTHR42829:SF2">
    <property type="entry name" value="NADH-UBIQUINONE OXIDOREDUCTASE CHAIN 5"/>
    <property type="match status" value="1"/>
</dbReference>
<dbReference type="GO" id="GO:0008137">
    <property type="term" value="F:NADH dehydrogenase (ubiquinone) activity"/>
    <property type="evidence" value="ECO:0007669"/>
    <property type="project" value="UniProtKB-EC"/>
</dbReference>
<dbReference type="InterPro" id="IPR001750">
    <property type="entry name" value="ND/Mrp_TM"/>
</dbReference>
<keyword evidence="13 17" id="KW-0830">Ubiquinone</keyword>
<organism evidence="21">
    <name type="scientific">Hypothenemus sp. BMNH 1040235</name>
    <dbReference type="NCBI Taxonomy" id="1903787"/>
    <lineage>
        <taxon>Eukaryota</taxon>
        <taxon>Metazoa</taxon>
        <taxon>Ecdysozoa</taxon>
        <taxon>Arthropoda</taxon>
        <taxon>Hexapoda</taxon>
        <taxon>Insecta</taxon>
        <taxon>Pterygota</taxon>
        <taxon>Neoptera</taxon>
        <taxon>Endopterygota</taxon>
        <taxon>Coleoptera</taxon>
        <taxon>Polyphaga</taxon>
        <taxon>Cucujiformia</taxon>
        <taxon>Curculionidae</taxon>
        <taxon>Scolytinae</taxon>
        <taxon>Hypothenemus</taxon>
    </lineage>
</organism>
<dbReference type="PANTHER" id="PTHR42829">
    <property type="entry name" value="NADH-UBIQUINONE OXIDOREDUCTASE CHAIN 5"/>
    <property type="match status" value="1"/>
</dbReference>
<keyword evidence="12 17" id="KW-0520">NAD</keyword>
<sequence length="557" mass="63403">MSMALLFFFSSLFFILEDYSCFVEFFLTDVFILNIEFIMFIDWKSLLFMSFVCYISSMVLKYSEEYMAGDKTLDRFVLLKVLFVFSMMFMILGYNLVSVLLGWDGLGLVSYALVIYYQNVKSYNAGMITALSNRVGDAALLTAIVWMVGCGSWSLDFYLESNNYGLSMVALFILLAGMTKSAQIPFSSWLPAAMAAPTPVSSLVHSSTLVTAGVYLFIRSFSLFSYNCLFFLLLISMLTMFMSGLCANFEYDLKKIIALSTLSQLGMMIVILCLGDPELALFHLLIHALFKALLFMCAGMVIHNLINCQDIRRMGGLCEAMPLTTTCLNISNLALCGLPFMSGFYSKDLIAEVLSMTSLGLLMYGMFYISVGLTVSYSMRLSCFILWGEFNFSTLISFKDSSNSVAKSMLGLIFLVVFMGSVLSWLVFSYPYFIILPPFLKLMTLGFILLGGYLGKMFHDLFYFYNLKSLRAYLLVMFFSNMWYMPYLSTMGHTLYFFSLGKFYYKFLDHGWFELYGKTGVIMFLRRLVWGLQSLSLNNLKVFLFIVLIYLIVLLSF</sequence>
<dbReference type="EMBL" id="KX035186">
    <property type="protein sequence ID" value="AOY40001.1"/>
    <property type="molecule type" value="Genomic_DNA"/>
</dbReference>
<evidence type="ECO:0000256" key="7">
    <source>
        <dbReference type="ARBA" id="ARBA00022692"/>
    </source>
</evidence>
<keyword evidence="8" id="KW-0999">Mitochondrion inner membrane</keyword>
<feature type="transmembrane region" description="Helical" evidence="17">
    <location>
        <begin position="470"/>
        <end position="487"/>
    </location>
</feature>
<keyword evidence="10" id="KW-0249">Electron transport</keyword>
<feature type="transmembrane region" description="Helical" evidence="17">
    <location>
        <begin position="138"/>
        <end position="155"/>
    </location>
</feature>
<dbReference type="PRINTS" id="PR01434">
    <property type="entry name" value="NADHDHGNASE5"/>
</dbReference>
<dbReference type="Pfam" id="PF00662">
    <property type="entry name" value="Proton_antipo_N"/>
    <property type="match status" value="1"/>
</dbReference>
<feature type="transmembrane region" description="Helical" evidence="17">
    <location>
        <begin position="224"/>
        <end position="249"/>
    </location>
</feature>
<comment type="function">
    <text evidence="17">Core subunit of the mitochondrial membrane respiratory chain NADH dehydrogenase (Complex I) which catalyzes electron transfer from NADH through the respiratory chain, using ubiquinone as an electron acceptor. Essential for the catalytic activity and assembly of complex I.</text>
</comment>
<evidence type="ECO:0000256" key="8">
    <source>
        <dbReference type="ARBA" id="ARBA00022792"/>
    </source>
</evidence>
<evidence type="ECO:0000256" key="11">
    <source>
        <dbReference type="ARBA" id="ARBA00022989"/>
    </source>
</evidence>
<feature type="domain" description="NADH-Ubiquinone oxidoreductase (complex I) chain 5 N-terminal" evidence="19">
    <location>
        <begin position="33"/>
        <end position="76"/>
    </location>
</feature>
<evidence type="ECO:0000256" key="1">
    <source>
        <dbReference type="ARBA" id="ARBA00003257"/>
    </source>
</evidence>
<evidence type="ECO:0000256" key="2">
    <source>
        <dbReference type="ARBA" id="ARBA00004448"/>
    </source>
</evidence>
<feature type="domain" description="NADH:quinone oxidoreductase/Mrp antiporter transmembrane" evidence="18">
    <location>
        <begin position="94"/>
        <end position="363"/>
    </location>
</feature>
<feature type="transmembrane region" description="Helical" evidence="17">
    <location>
        <begin position="537"/>
        <end position="556"/>
    </location>
</feature>
<evidence type="ECO:0000256" key="14">
    <source>
        <dbReference type="ARBA" id="ARBA00023128"/>
    </source>
</evidence>
<evidence type="ECO:0000256" key="16">
    <source>
        <dbReference type="ARBA" id="ARBA00049551"/>
    </source>
</evidence>
<evidence type="ECO:0000256" key="6">
    <source>
        <dbReference type="ARBA" id="ARBA00022660"/>
    </source>
</evidence>
<evidence type="ECO:0000256" key="13">
    <source>
        <dbReference type="ARBA" id="ARBA00023075"/>
    </source>
</evidence>
<feature type="transmembrane region" description="Helical" evidence="17">
    <location>
        <begin position="200"/>
        <end position="218"/>
    </location>
</feature>
<dbReference type="GO" id="GO:0042773">
    <property type="term" value="P:ATP synthesis coupled electron transport"/>
    <property type="evidence" value="ECO:0007669"/>
    <property type="project" value="InterPro"/>
</dbReference>
<evidence type="ECO:0000259" key="20">
    <source>
        <dbReference type="Pfam" id="PF06455"/>
    </source>
</evidence>
<proteinExistence type="inferred from homology"/>
<feature type="transmembrane region" description="Helical" evidence="17">
    <location>
        <begin position="161"/>
        <end position="179"/>
    </location>
</feature>
<feature type="transmembrane region" description="Helical" evidence="17">
    <location>
        <begin position="30"/>
        <end position="55"/>
    </location>
</feature>
<geneLocation type="mitochondrion" evidence="21"/>
<feature type="transmembrane region" description="Helical" evidence="17">
    <location>
        <begin position="76"/>
        <end position="94"/>
    </location>
</feature>
<gene>
    <name evidence="21" type="primary">nad5</name>
</gene>
<dbReference type="InterPro" id="IPR010934">
    <property type="entry name" value="NADH_DH_su5_C"/>
</dbReference>
<evidence type="ECO:0000256" key="10">
    <source>
        <dbReference type="ARBA" id="ARBA00022982"/>
    </source>
</evidence>
<evidence type="ECO:0000259" key="18">
    <source>
        <dbReference type="Pfam" id="PF00361"/>
    </source>
</evidence>
<comment type="function">
    <text evidence="1">Core subunit of the mitochondrial membrane respiratory chain NADH dehydrogenase (Complex I) that is believed to belong to the minimal assembly required for catalysis. Complex I functions in the transfer of electrons from NADH to the respiratory chain. The immediate electron acceptor for the enzyme is believed to be ubiquinone.</text>
</comment>
<feature type="transmembrane region" description="Helical" evidence="17">
    <location>
        <begin position="410"/>
        <end position="433"/>
    </location>
</feature>
<evidence type="ECO:0000259" key="19">
    <source>
        <dbReference type="Pfam" id="PF00662"/>
    </source>
</evidence>
<evidence type="ECO:0000256" key="9">
    <source>
        <dbReference type="ARBA" id="ARBA00022967"/>
    </source>
</evidence>
<feature type="transmembrane region" description="Helical" evidence="17">
    <location>
        <begin position="439"/>
        <end position="458"/>
    </location>
</feature>
<dbReference type="InterPro" id="IPR001516">
    <property type="entry name" value="Proton_antipo_N"/>
</dbReference>
<dbReference type="AlphaFoldDB" id="A0A343A622"/>
<keyword evidence="14 17" id="KW-0496">Mitochondrion</keyword>
<evidence type="ECO:0000256" key="5">
    <source>
        <dbReference type="ARBA" id="ARBA00022448"/>
    </source>
</evidence>
<comment type="catalytic activity">
    <reaction evidence="16 17">
        <text>a ubiquinone + NADH + 5 H(+)(in) = a ubiquinol + NAD(+) + 4 H(+)(out)</text>
        <dbReference type="Rhea" id="RHEA:29091"/>
        <dbReference type="Rhea" id="RHEA-COMP:9565"/>
        <dbReference type="Rhea" id="RHEA-COMP:9566"/>
        <dbReference type="ChEBI" id="CHEBI:15378"/>
        <dbReference type="ChEBI" id="CHEBI:16389"/>
        <dbReference type="ChEBI" id="CHEBI:17976"/>
        <dbReference type="ChEBI" id="CHEBI:57540"/>
        <dbReference type="ChEBI" id="CHEBI:57945"/>
        <dbReference type="EC" id="7.1.1.2"/>
    </reaction>
</comment>
<dbReference type="GO" id="GO:0003954">
    <property type="term" value="F:NADH dehydrogenase activity"/>
    <property type="evidence" value="ECO:0007669"/>
    <property type="project" value="TreeGrafter"/>
</dbReference>
<keyword evidence="7 17" id="KW-0812">Transmembrane</keyword>
<accession>A0A343A622</accession>
<keyword evidence="9" id="KW-1278">Translocase</keyword>
<feature type="transmembrane region" description="Helical" evidence="17">
    <location>
        <begin position="281"/>
        <end position="306"/>
    </location>
</feature>
<keyword evidence="15 17" id="KW-0472">Membrane</keyword>
<dbReference type="Pfam" id="PF00361">
    <property type="entry name" value="Proton_antipo_M"/>
    <property type="match status" value="1"/>
</dbReference>
<evidence type="ECO:0000256" key="15">
    <source>
        <dbReference type="ARBA" id="ARBA00023136"/>
    </source>
</evidence>
<comment type="subcellular location">
    <subcellularLocation>
        <location evidence="2">Mitochondrion inner membrane</location>
        <topology evidence="2">Multi-pass membrane protein</topology>
    </subcellularLocation>
</comment>
<evidence type="ECO:0000256" key="12">
    <source>
        <dbReference type="ARBA" id="ARBA00023027"/>
    </source>
</evidence>
<dbReference type="Pfam" id="PF06455">
    <property type="entry name" value="NADH5_C"/>
    <property type="match status" value="1"/>
</dbReference>
<keyword evidence="6" id="KW-0679">Respiratory chain</keyword>
<dbReference type="EC" id="7.1.1.2" evidence="3 17"/>
<comment type="similarity">
    <text evidence="17">Belongs to the complex I subunit 5 family.</text>
</comment>
<keyword evidence="5 17" id="KW-0813">Transport</keyword>
<feature type="domain" description="NADH dehydrogenase subunit 5 C-terminal" evidence="20">
    <location>
        <begin position="377"/>
        <end position="555"/>
    </location>
</feature>
<evidence type="ECO:0000256" key="4">
    <source>
        <dbReference type="ARBA" id="ARBA00021096"/>
    </source>
</evidence>
<name>A0A343A622_9CUCU</name>
<reference evidence="21" key="1">
    <citation type="submission" date="2016-04" db="EMBL/GenBank/DDBJ databases">
        <title>Mitochondria of Scolytid beetles.</title>
        <authorList>
            <person name="Miller K."/>
            <person name="Linard B."/>
            <person name="Vogler A.P."/>
        </authorList>
    </citation>
    <scope>NUCLEOTIDE SEQUENCE</scope>
</reference>
<evidence type="ECO:0000256" key="3">
    <source>
        <dbReference type="ARBA" id="ARBA00012944"/>
    </source>
</evidence>
<dbReference type="InterPro" id="IPR003945">
    <property type="entry name" value="NU5C-like"/>
</dbReference>
<evidence type="ECO:0000256" key="17">
    <source>
        <dbReference type="RuleBase" id="RU003404"/>
    </source>
</evidence>
<feature type="transmembrane region" description="Helical" evidence="17">
    <location>
        <begin position="377"/>
        <end position="398"/>
    </location>
</feature>